<accession>A0A4Q7EHU9</accession>
<organism evidence="2 3">
    <name type="scientific">Leptolyngbya iicbica LK</name>
    <dbReference type="NCBI Taxonomy" id="2294035"/>
    <lineage>
        <taxon>Bacteria</taxon>
        <taxon>Bacillati</taxon>
        <taxon>Cyanobacteriota</taxon>
        <taxon>Cyanophyceae</taxon>
        <taxon>Leptolyngbyales</taxon>
        <taxon>Leptolyngbyaceae</taxon>
        <taxon>Leptolyngbya group</taxon>
        <taxon>Leptolyngbya</taxon>
        <taxon>Leptolyngbya iicbica</taxon>
    </lineage>
</organism>
<dbReference type="OrthoDB" id="532853at2"/>
<comment type="caution">
    <text evidence="2">The sequence shown here is derived from an EMBL/GenBank/DDBJ whole genome shotgun (WGS) entry which is preliminary data.</text>
</comment>
<dbReference type="RefSeq" id="WP_130199329.1">
    <property type="nucleotide sequence ID" value="NZ_QVFV01000001.1"/>
</dbReference>
<keyword evidence="1" id="KW-1133">Transmembrane helix</keyword>
<evidence type="ECO:0000256" key="1">
    <source>
        <dbReference type="SAM" id="Phobius"/>
    </source>
</evidence>
<keyword evidence="3" id="KW-1185">Reference proteome</keyword>
<dbReference type="EMBL" id="QVFV01000001">
    <property type="protein sequence ID" value="RZM82697.1"/>
    <property type="molecule type" value="Genomic_DNA"/>
</dbReference>
<gene>
    <name evidence="2" type="ORF">DYY88_05600</name>
</gene>
<keyword evidence="1" id="KW-0812">Transmembrane</keyword>
<sequence length="87" mass="9578">MTMHSESLWQAVSQSGWRQPEVQASEHFVATASSVQGSQSIVAQQFDQDVLGDAGNLLNNFVQSGQIWALLIGFVLGYMLRSVTTYK</sequence>
<dbReference type="AlphaFoldDB" id="A0A4Q7EHU9"/>
<protein>
    <submittedName>
        <fullName evidence="2">Uncharacterized protein</fullName>
    </submittedName>
</protein>
<reference evidence="2 3" key="1">
    <citation type="submission" date="2018-11" db="EMBL/GenBank/DDBJ databases">
        <title>Whole genome sequencing of an environmental sample.</title>
        <authorList>
            <person name="Sarangi A.N."/>
            <person name="Singh D."/>
            <person name="Tripathy S."/>
        </authorList>
    </citation>
    <scope>NUCLEOTIDE SEQUENCE [LARGE SCALE GENOMIC DNA]</scope>
    <source>
        <strain evidence="2 3">Lakshadweep</strain>
    </source>
</reference>
<name>A0A4Q7EHU9_9CYAN</name>
<proteinExistence type="predicted"/>
<dbReference type="Proteomes" id="UP000292459">
    <property type="component" value="Unassembled WGS sequence"/>
</dbReference>
<keyword evidence="1" id="KW-0472">Membrane</keyword>
<feature type="transmembrane region" description="Helical" evidence="1">
    <location>
        <begin position="61"/>
        <end position="80"/>
    </location>
</feature>
<evidence type="ECO:0000313" key="3">
    <source>
        <dbReference type="Proteomes" id="UP000292459"/>
    </source>
</evidence>
<evidence type="ECO:0000313" key="2">
    <source>
        <dbReference type="EMBL" id="RZM82697.1"/>
    </source>
</evidence>